<dbReference type="InterPro" id="IPR001206">
    <property type="entry name" value="Diacylglycerol_kinase_cat_dom"/>
</dbReference>
<dbReference type="SUPFAM" id="SSF111331">
    <property type="entry name" value="NAD kinase/diacylglycerol kinase-like"/>
    <property type="match status" value="1"/>
</dbReference>
<dbReference type="InterPro" id="IPR017438">
    <property type="entry name" value="ATP-NAD_kinase_N"/>
</dbReference>
<evidence type="ECO:0000256" key="1">
    <source>
        <dbReference type="ARBA" id="ARBA00022679"/>
    </source>
</evidence>
<proteinExistence type="predicted"/>
<dbReference type="Pfam" id="PF00781">
    <property type="entry name" value="DAGK_cat"/>
    <property type="match status" value="1"/>
</dbReference>
<evidence type="ECO:0000313" key="6">
    <source>
        <dbReference type="EMBL" id="MBI1621412.1"/>
    </source>
</evidence>
<keyword evidence="2" id="KW-0547">Nucleotide-binding</keyword>
<dbReference type="PANTHER" id="PTHR12358">
    <property type="entry name" value="SPHINGOSINE KINASE"/>
    <property type="match status" value="1"/>
</dbReference>
<evidence type="ECO:0000313" key="7">
    <source>
        <dbReference type="Proteomes" id="UP000601789"/>
    </source>
</evidence>
<gene>
    <name evidence="6" type="ORF">IOD40_12155</name>
</gene>
<sequence length="302" mass="32815">MKFQIILNRDGGTLRTLDLEQFESELRAVLQAAGHQVDVSVIEGAELERRLDNALASDCDVVMVGGGDGSISAAASRMKGSDKALAILPAGTMNLFARSLGIPQNLSQAVVSFADGQIRRVDLASANGRFFIHQFSVGLHAKVIRIRESHVFGSRLGKIWASLRAGWKAMFKPPRLKVEMELDGVRIRRKTAGIGISNNIFGEGHLPYADDPDGGVLGVYVTRARKPGDIFRMAIQVGLGRWKAIDTIEVLQAKKVSLRLLSRHERYGCAIDGEICPLETVTRLEIHPGALNVLAPSQGEIS</sequence>
<keyword evidence="7" id="KW-1185">Reference proteome</keyword>
<evidence type="ECO:0000256" key="3">
    <source>
        <dbReference type="ARBA" id="ARBA00022777"/>
    </source>
</evidence>
<dbReference type="Gene3D" id="2.60.200.40">
    <property type="match status" value="1"/>
</dbReference>
<evidence type="ECO:0000259" key="5">
    <source>
        <dbReference type="PROSITE" id="PS50146"/>
    </source>
</evidence>
<name>A0ABS0SDR6_9HYPH</name>
<comment type="caution">
    <text evidence="6">The sequence shown here is derived from an EMBL/GenBank/DDBJ whole genome shotgun (WGS) entry which is preliminary data.</text>
</comment>
<dbReference type="Pfam" id="PF19279">
    <property type="entry name" value="YegS_C"/>
    <property type="match status" value="1"/>
</dbReference>
<dbReference type="SMART" id="SM00046">
    <property type="entry name" value="DAGKc"/>
    <property type="match status" value="1"/>
</dbReference>
<evidence type="ECO:0000256" key="4">
    <source>
        <dbReference type="ARBA" id="ARBA00022840"/>
    </source>
</evidence>
<feature type="domain" description="DAGKc" evidence="5">
    <location>
        <begin position="1"/>
        <end position="130"/>
    </location>
</feature>
<keyword evidence="3 6" id="KW-0418">Kinase</keyword>
<dbReference type="Proteomes" id="UP000601789">
    <property type="component" value="Unassembled WGS sequence"/>
</dbReference>
<keyword evidence="1" id="KW-0808">Transferase</keyword>
<dbReference type="PANTHER" id="PTHR12358:SF54">
    <property type="entry name" value="SPHINGOSINE KINASE RELATED PROTEIN"/>
    <property type="match status" value="1"/>
</dbReference>
<reference evidence="6 7" key="1">
    <citation type="submission" date="2020-10" db="EMBL/GenBank/DDBJ databases">
        <title>Aquamicrobium zhengzhouensis sp. nov., a exopolysaccharide producing bacterium isolated from farmland soil.</title>
        <authorList>
            <person name="Wang X."/>
        </authorList>
    </citation>
    <scope>NUCLEOTIDE SEQUENCE [LARGE SCALE GENOMIC DNA]</scope>
    <source>
        <strain evidence="7">cd-1</strain>
    </source>
</reference>
<dbReference type="PROSITE" id="PS50146">
    <property type="entry name" value="DAGK"/>
    <property type="match status" value="1"/>
</dbReference>
<accession>A0ABS0SDR6</accession>
<dbReference type="GO" id="GO:0016301">
    <property type="term" value="F:kinase activity"/>
    <property type="evidence" value="ECO:0007669"/>
    <property type="project" value="UniProtKB-KW"/>
</dbReference>
<dbReference type="InterPro" id="IPR050187">
    <property type="entry name" value="Lipid_Phosphate_FormReg"/>
</dbReference>
<evidence type="ECO:0000256" key="2">
    <source>
        <dbReference type="ARBA" id="ARBA00022741"/>
    </source>
</evidence>
<dbReference type="InterPro" id="IPR045540">
    <property type="entry name" value="YegS/DAGK_C"/>
</dbReference>
<dbReference type="Gene3D" id="3.40.50.10330">
    <property type="entry name" value="Probable inorganic polyphosphate/atp-NAD kinase, domain 1"/>
    <property type="match status" value="1"/>
</dbReference>
<dbReference type="RefSeq" id="WP_198476815.1">
    <property type="nucleotide sequence ID" value="NZ_JADGMQ010000008.1"/>
</dbReference>
<keyword evidence="4" id="KW-0067">ATP-binding</keyword>
<dbReference type="InterPro" id="IPR016064">
    <property type="entry name" value="NAD/diacylglycerol_kinase_sf"/>
</dbReference>
<dbReference type="EMBL" id="JADGMQ010000008">
    <property type="protein sequence ID" value="MBI1621412.1"/>
    <property type="molecule type" value="Genomic_DNA"/>
</dbReference>
<protein>
    <submittedName>
        <fullName evidence="6">Diacylglycerol kinase family lipid kinase</fullName>
    </submittedName>
</protein>
<organism evidence="6 7">
    <name type="scientific">Aquamicrobium zhengzhouense</name>
    <dbReference type="NCBI Taxonomy" id="2781738"/>
    <lineage>
        <taxon>Bacteria</taxon>
        <taxon>Pseudomonadati</taxon>
        <taxon>Pseudomonadota</taxon>
        <taxon>Alphaproteobacteria</taxon>
        <taxon>Hyphomicrobiales</taxon>
        <taxon>Phyllobacteriaceae</taxon>
        <taxon>Aquamicrobium</taxon>
    </lineage>
</organism>